<name>A0A7C9PKR5_9BURK</name>
<keyword evidence="1" id="KW-0813">Transport</keyword>
<evidence type="ECO:0000256" key="6">
    <source>
        <dbReference type="SAM" id="SignalP"/>
    </source>
</evidence>
<reference evidence="7 8" key="1">
    <citation type="submission" date="2020-02" db="EMBL/GenBank/DDBJ databases">
        <title>Ideonella bacterium strain TBM-1.</title>
        <authorList>
            <person name="Chen W.-M."/>
        </authorList>
    </citation>
    <scope>NUCLEOTIDE SEQUENCE [LARGE SCALE GENOMIC DNA]</scope>
    <source>
        <strain evidence="7 8">TBM-1</strain>
    </source>
</reference>
<dbReference type="Gene3D" id="1.10.490.10">
    <property type="entry name" value="Globins"/>
    <property type="match status" value="1"/>
</dbReference>
<dbReference type="CDD" id="cd00454">
    <property type="entry name" value="TrHb1_N"/>
    <property type="match status" value="1"/>
</dbReference>
<evidence type="ECO:0000256" key="3">
    <source>
        <dbReference type="ARBA" id="ARBA00022723"/>
    </source>
</evidence>
<dbReference type="InterPro" id="IPR012292">
    <property type="entry name" value="Globin/Proto"/>
</dbReference>
<dbReference type="GO" id="GO:0046872">
    <property type="term" value="F:metal ion binding"/>
    <property type="evidence" value="ECO:0007669"/>
    <property type="project" value="UniProtKB-KW"/>
</dbReference>
<keyword evidence="3 5" id="KW-0479">Metal-binding</keyword>
<comment type="caution">
    <text evidence="7">The sequence shown here is derived from an EMBL/GenBank/DDBJ whole genome shotgun (WGS) entry which is preliminary data.</text>
</comment>
<evidence type="ECO:0000313" key="7">
    <source>
        <dbReference type="EMBL" id="NDY93690.1"/>
    </source>
</evidence>
<dbReference type="Pfam" id="PF01152">
    <property type="entry name" value="Bac_globin"/>
    <property type="match status" value="1"/>
</dbReference>
<evidence type="ECO:0000256" key="4">
    <source>
        <dbReference type="ARBA" id="ARBA00023004"/>
    </source>
</evidence>
<evidence type="ECO:0000256" key="2">
    <source>
        <dbReference type="ARBA" id="ARBA00022617"/>
    </source>
</evidence>
<evidence type="ECO:0000313" key="8">
    <source>
        <dbReference type="Proteomes" id="UP000484255"/>
    </source>
</evidence>
<protein>
    <submittedName>
        <fullName evidence="7">Group 1 truncated hemoglobin</fullName>
    </submittedName>
</protein>
<sequence length="175" mass="18168">MIHAIPTATRTARARALSALLAVVASLGVSAAQATQGAQGAQPAPQATSAPAAAPADPLFQQLGGQAGIRAVVTDLVQRAAADPRIGHFFAQTQAEHLIDALSQQVCQVSGGPCRYQGPDMRTAHQDMGVRPADFNALVELLQGALQARGIAFSVQNRLLARLAPMHRDIVEVGP</sequence>
<evidence type="ECO:0000256" key="5">
    <source>
        <dbReference type="PIRSR" id="PIRSR601486-1"/>
    </source>
</evidence>
<dbReference type="Proteomes" id="UP000484255">
    <property type="component" value="Unassembled WGS sequence"/>
</dbReference>
<gene>
    <name evidence="7" type="ORF">G3A44_21085</name>
</gene>
<dbReference type="EMBL" id="JAAGOH010000043">
    <property type="protein sequence ID" value="NDY93690.1"/>
    <property type="molecule type" value="Genomic_DNA"/>
</dbReference>
<feature type="signal peptide" evidence="6">
    <location>
        <begin position="1"/>
        <end position="31"/>
    </location>
</feature>
<organism evidence="7 8">
    <name type="scientific">Ideonella livida</name>
    <dbReference type="NCBI Taxonomy" id="2707176"/>
    <lineage>
        <taxon>Bacteria</taxon>
        <taxon>Pseudomonadati</taxon>
        <taxon>Pseudomonadota</taxon>
        <taxon>Betaproteobacteria</taxon>
        <taxon>Burkholderiales</taxon>
        <taxon>Sphaerotilaceae</taxon>
        <taxon>Ideonella</taxon>
    </lineage>
</organism>
<proteinExistence type="predicted"/>
<keyword evidence="6" id="KW-0732">Signal</keyword>
<dbReference type="RefSeq" id="WP_163459719.1">
    <property type="nucleotide sequence ID" value="NZ_JAAGOH010000043.1"/>
</dbReference>
<dbReference type="AlphaFoldDB" id="A0A7C9PKR5"/>
<feature type="binding site" description="distal binding residue" evidence="5">
    <location>
        <position position="125"/>
    </location>
    <ligand>
        <name>heme</name>
        <dbReference type="ChEBI" id="CHEBI:30413"/>
    </ligand>
    <ligandPart>
        <name>Fe</name>
        <dbReference type="ChEBI" id="CHEBI:18248"/>
    </ligandPart>
</feature>
<keyword evidence="2 5" id="KW-0349">Heme</keyword>
<accession>A0A7C9PKR5</accession>
<dbReference type="InterPro" id="IPR001486">
    <property type="entry name" value="Hemoglobin_trunc"/>
</dbReference>
<feature type="chain" id="PRO_5028949353" evidence="6">
    <location>
        <begin position="32"/>
        <end position="175"/>
    </location>
</feature>
<dbReference type="GO" id="GO:0020037">
    <property type="term" value="F:heme binding"/>
    <property type="evidence" value="ECO:0007669"/>
    <property type="project" value="InterPro"/>
</dbReference>
<evidence type="ECO:0000256" key="1">
    <source>
        <dbReference type="ARBA" id="ARBA00022448"/>
    </source>
</evidence>
<keyword evidence="8" id="KW-1185">Reference proteome</keyword>
<dbReference type="GO" id="GO:0019825">
    <property type="term" value="F:oxygen binding"/>
    <property type="evidence" value="ECO:0007669"/>
    <property type="project" value="InterPro"/>
</dbReference>
<dbReference type="SUPFAM" id="SSF46458">
    <property type="entry name" value="Globin-like"/>
    <property type="match status" value="1"/>
</dbReference>
<dbReference type="InterPro" id="IPR009050">
    <property type="entry name" value="Globin-like_sf"/>
</dbReference>
<keyword evidence="4 5" id="KW-0408">Iron</keyword>